<dbReference type="AlphaFoldDB" id="A0A084EGC9"/>
<dbReference type="InterPro" id="IPR002104">
    <property type="entry name" value="Integrase_catalytic"/>
</dbReference>
<feature type="domain" description="Tyr recombinase" evidence="3">
    <location>
        <begin position="383"/>
        <end position="543"/>
    </location>
</feature>
<comment type="caution">
    <text evidence="4">The sequence shown here is derived from an EMBL/GenBank/DDBJ whole genome shotgun (WGS) entry which is preliminary data.</text>
</comment>
<dbReference type="PATRIC" id="fig|13690.10.peg.3895"/>
<evidence type="ECO:0000256" key="1">
    <source>
        <dbReference type="ARBA" id="ARBA00023172"/>
    </source>
</evidence>
<gene>
    <name evidence="4" type="ORF">CP98_03800</name>
</gene>
<feature type="region of interest" description="Disordered" evidence="2">
    <location>
        <begin position="175"/>
        <end position="199"/>
    </location>
</feature>
<protein>
    <submittedName>
        <fullName evidence="4">Integrase family protein</fullName>
    </submittedName>
</protein>
<dbReference type="Pfam" id="PF00589">
    <property type="entry name" value="Phage_integrase"/>
    <property type="match status" value="1"/>
</dbReference>
<dbReference type="GO" id="GO:0006310">
    <property type="term" value="P:DNA recombination"/>
    <property type="evidence" value="ECO:0007669"/>
    <property type="project" value="UniProtKB-KW"/>
</dbReference>
<name>A0A084EGC9_SPHYA</name>
<dbReference type="eggNOG" id="COG0582">
    <property type="taxonomic scope" value="Bacteria"/>
</dbReference>
<evidence type="ECO:0000313" key="4">
    <source>
        <dbReference type="EMBL" id="KEZ17021.1"/>
    </source>
</evidence>
<organism evidence="4 5">
    <name type="scientific">Sphingobium yanoikuyae</name>
    <name type="common">Sphingomonas yanoikuyae</name>
    <dbReference type="NCBI Taxonomy" id="13690"/>
    <lineage>
        <taxon>Bacteria</taxon>
        <taxon>Pseudomonadati</taxon>
        <taxon>Pseudomonadota</taxon>
        <taxon>Alphaproteobacteria</taxon>
        <taxon>Sphingomonadales</taxon>
        <taxon>Sphingomonadaceae</taxon>
        <taxon>Sphingobium</taxon>
    </lineage>
</organism>
<evidence type="ECO:0000256" key="2">
    <source>
        <dbReference type="SAM" id="MobiDB-lite"/>
    </source>
</evidence>
<sequence length="585" mass="65021">MKHEAFIGVRSASDVKDVLDGIIDLTLGIATQGYFDPATPTQDVQAACLVNADFHDLAARHGGVAMLDESDEARLKAQGRDDGHLDHLRRLIRSTGGDLVFSDANVRARLEHLGARNLPNTVGQDRLLMHRAVSEGQRRATFFNDPRVVDSGDRLSYLMTHGGALVEHACAGESDSVGPLTRNTRPRSEQREEASASSSPLLSGLVDGIVANIVQLGGWTPGVGDDARRVLKQFIWMVGDKPCLEYTQLNLSEYRDRLLKMPKSVRVQSVWHEPYDQASGNFPQRTTANKRSNKTINKDLSYISTFAKEMVAVGHWPKDFINPLALTAVVTVAEKSEGRVPWAPEHIEEMFKAPLFHGNAGPKRRLKEGAHVFHDAGYWMPLLASYQLARRDEVAGLHVRDFVFNQGVAHMLIRRNEHRGLKTEDSERVLPIHPRLLDLGLQEFVEAAAADGQATVFPELWVNAAKKGGDQYYAISWKKLIDWLRLRPGIVIPAAPSGKEADFHSIRSTGLSQLDRADINQNIVADIAGHSRKGTTARSYQKLLQSGGLDEVLQERLKVLMRLPDYAAGITRHKLNVMHVKMRTR</sequence>
<dbReference type="RefSeq" id="WP_162181976.1">
    <property type="nucleotide sequence ID" value="NZ_JGVR01000025.1"/>
</dbReference>
<reference evidence="4 5" key="1">
    <citation type="submission" date="2014-03" db="EMBL/GenBank/DDBJ databases">
        <title>Genome sequence of Sphingobium yanoikuyae B1.</title>
        <authorList>
            <person name="Gan H.M."/>
            <person name="Gan H.Y."/>
            <person name="Savka M.A."/>
        </authorList>
    </citation>
    <scope>NUCLEOTIDE SEQUENCE [LARGE SCALE GENOMIC DNA]</scope>
    <source>
        <strain evidence="4 5">B1</strain>
    </source>
</reference>
<dbReference type="GO" id="GO:0003677">
    <property type="term" value="F:DNA binding"/>
    <property type="evidence" value="ECO:0007669"/>
    <property type="project" value="InterPro"/>
</dbReference>
<dbReference type="SUPFAM" id="SSF56349">
    <property type="entry name" value="DNA breaking-rejoining enzymes"/>
    <property type="match status" value="1"/>
</dbReference>
<dbReference type="EMBL" id="JGVR01000025">
    <property type="protein sequence ID" value="KEZ17021.1"/>
    <property type="molecule type" value="Genomic_DNA"/>
</dbReference>
<evidence type="ECO:0000313" key="5">
    <source>
        <dbReference type="Proteomes" id="UP000028534"/>
    </source>
</evidence>
<dbReference type="Gene3D" id="1.10.443.10">
    <property type="entry name" value="Intergrase catalytic core"/>
    <property type="match status" value="1"/>
</dbReference>
<keyword evidence="1" id="KW-0233">DNA recombination</keyword>
<dbReference type="InterPro" id="IPR011010">
    <property type="entry name" value="DNA_brk_join_enz"/>
</dbReference>
<dbReference type="InterPro" id="IPR013762">
    <property type="entry name" value="Integrase-like_cat_sf"/>
</dbReference>
<dbReference type="GO" id="GO:0015074">
    <property type="term" value="P:DNA integration"/>
    <property type="evidence" value="ECO:0007669"/>
    <property type="project" value="InterPro"/>
</dbReference>
<proteinExistence type="predicted"/>
<accession>A0A084EGC9</accession>
<evidence type="ECO:0000259" key="3">
    <source>
        <dbReference type="Pfam" id="PF00589"/>
    </source>
</evidence>
<dbReference type="Proteomes" id="UP000028534">
    <property type="component" value="Unassembled WGS sequence"/>
</dbReference>